<accession>A0A1G9ZCG8</accession>
<evidence type="ECO:0000256" key="1">
    <source>
        <dbReference type="SAM" id="Phobius"/>
    </source>
</evidence>
<keyword evidence="1" id="KW-0812">Transmembrane</keyword>
<proteinExistence type="predicted"/>
<dbReference type="OrthoDB" id="2380880at2"/>
<feature type="transmembrane region" description="Helical" evidence="1">
    <location>
        <begin position="108"/>
        <end position="129"/>
    </location>
</feature>
<feature type="transmembrane region" description="Helical" evidence="1">
    <location>
        <begin position="83"/>
        <end position="101"/>
    </location>
</feature>
<dbReference type="RefSeq" id="WP_093856112.1">
    <property type="nucleotide sequence ID" value="NZ_BJVZ01000023.1"/>
</dbReference>
<dbReference type="AlphaFoldDB" id="A0A1G9ZCG8"/>
<protein>
    <submittedName>
        <fullName evidence="2">Uncharacterized protein</fullName>
    </submittedName>
</protein>
<evidence type="ECO:0000313" key="3">
    <source>
        <dbReference type="Proteomes" id="UP000199334"/>
    </source>
</evidence>
<feature type="transmembrane region" description="Helical" evidence="1">
    <location>
        <begin position="57"/>
        <end position="77"/>
    </location>
</feature>
<dbReference type="STRING" id="237069.SAMN05216498_1636"/>
<keyword evidence="1" id="KW-0472">Membrane</keyword>
<keyword evidence="1" id="KW-1133">Transmembrane helix</keyword>
<feature type="transmembrane region" description="Helical" evidence="1">
    <location>
        <begin position="160"/>
        <end position="179"/>
    </location>
</feature>
<dbReference type="EMBL" id="FNIG01000003">
    <property type="protein sequence ID" value="SDN18964.1"/>
    <property type="molecule type" value="Genomic_DNA"/>
</dbReference>
<evidence type="ECO:0000313" key="2">
    <source>
        <dbReference type="EMBL" id="SDN18964.1"/>
    </source>
</evidence>
<reference evidence="2 3" key="1">
    <citation type="submission" date="2016-10" db="EMBL/GenBank/DDBJ databases">
        <authorList>
            <person name="de Groot N.N."/>
        </authorList>
    </citation>
    <scope>NUCLEOTIDE SEQUENCE [LARGE SCALE GENOMIC DNA]</scope>
    <source>
        <strain evidence="2 3">CGMCC 1.3442</strain>
    </source>
</reference>
<feature type="transmembrane region" description="Helical" evidence="1">
    <location>
        <begin position="135"/>
        <end position="153"/>
    </location>
</feature>
<dbReference type="Proteomes" id="UP000199334">
    <property type="component" value="Unassembled WGS sequence"/>
</dbReference>
<name>A0A1G9ZCG8_9BACI</name>
<sequence length="180" mass="21130">MGNERKEIILDEIKYWKQSKLLPTEYCDFLIMLYTEGEGVTEKTESKRKQRGSLRRILDIIFLLLLIPVFIYVILFYDLSIDVKMLITLGMLILTGIHYYVYKKSNTVYVHLPIILFFLVLLVGTFAFVQSVSDSSLFIQLTILLHCFIWLMFGYWKRLYYLIASGIIGVILLMVSYIVI</sequence>
<gene>
    <name evidence="2" type="ORF">SAMN05216498_1636</name>
</gene>
<keyword evidence="3" id="KW-1185">Reference proteome</keyword>
<organism evidence="2 3">
    <name type="scientific">Tenuibacillus multivorans</name>
    <dbReference type="NCBI Taxonomy" id="237069"/>
    <lineage>
        <taxon>Bacteria</taxon>
        <taxon>Bacillati</taxon>
        <taxon>Bacillota</taxon>
        <taxon>Bacilli</taxon>
        <taxon>Bacillales</taxon>
        <taxon>Bacillaceae</taxon>
        <taxon>Tenuibacillus</taxon>
    </lineage>
</organism>